<comment type="caution">
    <text evidence="1">The sequence shown here is derived from an EMBL/GenBank/DDBJ whole genome shotgun (WGS) entry which is preliminary data.</text>
</comment>
<dbReference type="Pfam" id="PF02585">
    <property type="entry name" value="PIG-L"/>
    <property type="match status" value="1"/>
</dbReference>
<dbReference type="PANTHER" id="PTHR12993">
    <property type="entry name" value="N-ACETYLGLUCOSAMINYL-PHOSPHATIDYLINOSITOL DE-N-ACETYLASE-RELATED"/>
    <property type="match status" value="1"/>
</dbReference>
<dbReference type="EMBL" id="RDSM01000003">
    <property type="protein sequence ID" value="RXH54911.1"/>
    <property type="molecule type" value="Genomic_DNA"/>
</dbReference>
<evidence type="ECO:0000313" key="1">
    <source>
        <dbReference type="EMBL" id="RXH54911.1"/>
    </source>
</evidence>
<keyword evidence="2" id="KW-1185">Reference proteome</keyword>
<dbReference type="GO" id="GO:0016811">
    <property type="term" value="F:hydrolase activity, acting on carbon-nitrogen (but not peptide) bonds, in linear amides"/>
    <property type="evidence" value="ECO:0007669"/>
    <property type="project" value="TreeGrafter"/>
</dbReference>
<dbReference type="SUPFAM" id="SSF102588">
    <property type="entry name" value="LmbE-like"/>
    <property type="match status" value="1"/>
</dbReference>
<proteinExistence type="predicted"/>
<dbReference type="Proteomes" id="UP000289437">
    <property type="component" value="Unassembled WGS sequence"/>
</dbReference>
<dbReference type="PANTHER" id="PTHR12993:SF11">
    <property type="entry name" value="N-ACETYLGLUCOSAMINYL-PHOSPHATIDYLINOSITOL DE-N-ACETYLASE"/>
    <property type="match status" value="1"/>
</dbReference>
<dbReference type="InterPro" id="IPR003737">
    <property type="entry name" value="GlcNAc_PI_deacetylase-related"/>
</dbReference>
<reference evidence="2" key="2">
    <citation type="submission" date="2019-02" db="EMBL/GenBank/DDBJ databases">
        <title>Granulicella sibirica sp. nov., a psychrotolerant acidobacterium isolated from an organic soil layer in forested tundra, West Siberia.</title>
        <authorList>
            <person name="Oshkin I.Y."/>
            <person name="Kulichevskaya I.S."/>
            <person name="Rijpstra W.I.C."/>
            <person name="Sinninghe Damste J.S."/>
            <person name="Rakitin A.L."/>
            <person name="Ravin N.V."/>
            <person name="Dedysh S.N."/>
        </authorList>
    </citation>
    <scope>NUCLEOTIDE SEQUENCE [LARGE SCALE GENOMIC DNA]</scope>
    <source>
        <strain evidence="2">AF10</strain>
    </source>
</reference>
<dbReference type="RefSeq" id="WP_241655008.1">
    <property type="nucleotide sequence ID" value="NZ_RDSM01000003.1"/>
</dbReference>
<dbReference type="AlphaFoldDB" id="A0A4Q0T092"/>
<name>A0A4Q0T092_9BACT</name>
<evidence type="ECO:0000313" key="2">
    <source>
        <dbReference type="Proteomes" id="UP000289437"/>
    </source>
</evidence>
<protein>
    <submittedName>
        <fullName evidence="1">LmbE-like protein</fullName>
    </submittedName>
</protein>
<organism evidence="1 2">
    <name type="scientific">Granulicella sibirica</name>
    <dbReference type="NCBI Taxonomy" id="2479048"/>
    <lineage>
        <taxon>Bacteria</taxon>
        <taxon>Pseudomonadati</taxon>
        <taxon>Acidobacteriota</taxon>
        <taxon>Terriglobia</taxon>
        <taxon>Terriglobales</taxon>
        <taxon>Acidobacteriaceae</taxon>
        <taxon>Granulicella</taxon>
    </lineage>
</organism>
<dbReference type="Gene3D" id="3.40.50.10320">
    <property type="entry name" value="LmbE-like"/>
    <property type="match status" value="1"/>
</dbReference>
<accession>A0A4Q0T092</accession>
<dbReference type="InterPro" id="IPR024078">
    <property type="entry name" value="LmbE-like_dom_sf"/>
</dbReference>
<reference evidence="1 2" key="1">
    <citation type="submission" date="2018-11" db="EMBL/GenBank/DDBJ databases">
        <authorList>
            <person name="Mardanov A.V."/>
            <person name="Ravin N.V."/>
            <person name="Dedysh S.N."/>
        </authorList>
    </citation>
    <scope>NUCLEOTIDE SEQUENCE [LARGE SCALE GENOMIC DNA]</scope>
    <source>
        <strain evidence="1 2">AF10</strain>
    </source>
</reference>
<sequence>MALTTRKSLSGRKLMCIVAHPDDECYAFGGALALAAEEGVETYVICLTDGQAATNRGDAATSEHLGQMRRDEFADSCKVLGVTRHELLDYQDAQLEFADFSRTACLLVERIRAFQPDVVLTFNSDGGLNTHPDHAMVSCFASTAFHWAASAKRFPGAGPIFAPKRLFHVSTNYFLPERPAPLPPPYNIVLDIRSVFETKLEAFRQHTSQAPLMEKTKAIFAEHGHSEYYTLAAAIDPQPAPHLTSLFEGL</sequence>
<gene>
    <name evidence="1" type="ORF">GRAN_4015</name>
</gene>